<dbReference type="EMBL" id="BQKE01000003">
    <property type="protein sequence ID" value="GJM63875.1"/>
    <property type="molecule type" value="Genomic_DNA"/>
</dbReference>
<evidence type="ECO:0000313" key="4">
    <source>
        <dbReference type="Proteomes" id="UP001310022"/>
    </source>
</evidence>
<comment type="caution">
    <text evidence="3">The sequence shown here is derived from an EMBL/GenBank/DDBJ whole genome shotgun (WGS) entry which is preliminary data.</text>
</comment>
<evidence type="ECO:0000256" key="1">
    <source>
        <dbReference type="ARBA" id="ARBA00006525"/>
    </source>
</evidence>
<dbReference type="PANTHER" id="PTHR43022:SF1">
    <property type="entry name" value="PROTEIN SMF"/>
    <property type="match status" value="1"/>
</dbReference>
<keyword evidence="4" id="KW-1185">Reference proteome</keyword>
<dbReference type="Gene3D" id="3.40.50.450">
    <property type="match status" value="1"/>
</dbReference>
<name>A0AAN4W4F9_9BACT</name>
<dbReference type="RefSeq" id="WP_338238974.1">
    <property type="nucleotide sequence ID" value="NZ_BQKE01000003.1"/>
</dbReference>
<feature type="domain" description="Smf/DprA SLOG" evidence="2">
    <location>
        <begin position="85"/>
        <end position="259"/>
    </location>
</feature>
<dbReference type="InterPro" id="IPR057666">
    <property type="entry name" value="DrpA_SLOG"/>
</dbReference>
<reference evidence="3 4" key="1">
    <citation type="submission" date="2021-12" db="EMBL/GenBank/DDBJ databases">
        <title>Genome sequencing of bacteria with rrn-lacking chromosome and rrn-plasmid.</title>
        <authorList>
            <person name="Anda M."/>
            <person name="Iwasaki W."/>
        </authorList>
    </citation>
    <scope>NUCLEOTIDE SEQUENCE [LARGE SCALE GENOMIC DNA]</scope>
    <source>
        <strain evidence="3 4">NBRC 15940</strain>
    </source>
</reference>
<evidence type="ECO:0000259" key="2">
    <source>
        <dbReference type="Pfam" id="PF02481"/>
    </source>
</evidence>
<dbReference type="SUPFAM" id="SSF102405">
    <property type="entry name" value="MCP/YpsA-like"/>
    <property type="match status" value="1"/>
</dbReference>
<gene>
    <name evidence="3" type="ORF">PEDI_44270</name>
</gene>
<dbReference type="Pfam" id="PF02481">
    <property type="entry name" value="DNA_processg_A"/>
    <property type="match status" value="1"/>
</dbReference>
<evidence type="ECO:0000313" key="3">
    <source>
        <dbReference type="EMBL" id="GJM63875.1"/>
    </source>
</evidence>
<dbReference type="InterPro" id="IPR003488">
    <property type="entry name" value="DprA"/>
</dbReference>
<dbReference type="AlphaFoldDB" id="A0AAN4W4F9"/>
<organism evidence="3 4">
    <name type="scientific">Persicobacter diffluens</name>
    <dbReference type="NCBI Taxonomy" id="981"/>
    <lineage>
        <taxon>Bacteria</taxon>
        <taxon>Pseudomonadati</taxon>
        <taxon>Bacteroidota</taxon>
        <taxon>Cytophagia</taxon>
        <taxon>Cytophagales</taxon>
        <taxon>Persicobacteraceae</taxon>
        <taxon>Persicobacter</taxon>
    </lineage>
</organism>
<dbReference type="PANTHER" id="PTHR43022">
    <property type="entry name" value="PROTEIN SMF"/>
    <property type="match status" value="1"/>
</dbReference>
<accession>A0AAN4W4F9</accession>
<proteinExistence type="inferred from homology"/>
<protein>
    <recommendedName>
        <fullName evidence="2">Smf/DprA SLOG domain-containing protein</fullName>
    </recommendedName>
</protein>
<comment type="similarity">
    <text evidence="1">Belongs to the DprA/Smf family.</text>
</comment>
<dbReference type="GO" id="GO:0009294">
    <property type="term" value="P:DNA-mediated transformation"/>
    <property type="evidence" value="ECO:0007669"/>
    <property type="project" value="InterPro"/>
</dbReference>
<dbReference type="Proteomes" id="UP001310022">
    <property type="component" value="Unassembled WGS sequence"/>
</dbReference>
<sequence>MLDFDYHLFVLSLCNNVGKVALSSAKQYMDRYEVDFPNEQAYVQLISQLKSENGRIKSITRADIQKALDLSDKILDRSEAAGIHLIQKQNAYYPPQLRKIPDSPEFLYARGNLDALLGNHMAIVGSRSPSEFGLKVGERLIGKYLLQAYDYTIVSGLAKGCDAMAHRMALSYGTPTVAVLPTDLLNVYPSEHAPLAQKIAREGGCLLSEYPLGTVPQKQYFKERDRIQAGMSNGVIVIETELQSGTMHTAQYAQEFAKPRACIFAHDHPNYLTKGYQLLPTFQGNKFLVEDKHWFPLRNAEDIQKFHQQVDRSSHQQRI</sequence>